<evidence type="ECO:0000256" key="2">
    <source>
        <dbReference type="ARBA" id="ARBA00022491"/>
    </source>
</evidence>
<dbReference type="PANTHER" id="PTHR30537">
    <property type="entry name" value="HTH-TYPE TRANSCRIPTIONAL REGULATOR"/>
    <property type="match status" value="1"/>
</dbReference>
<dbReference type="InterPro" id="IPR000847">
    <property type="entry name" value="LysR_HTH_N"/>
</dbReference>
<dbReference type="RefSeq" id="WP_101826528.1">
    <property type="nucleotide sequence ID" value="NZ_PJZH01000027.1"/>
</dbReference>
<comment type="caution">
    <text evidence="7">The sequence shown here is derived from an EMBL/GenBank/DDBJ whole genome shotgun (WGS) entry which is preliminary data.</text>
</comment>
<dbReference type="Gene3D" id="1.10.10.10">
    <property type="entry name" value="Winged helix-like DNA-binding domain superfamily/Winged helix DNA-binding domain"/>
    <property type="match status" value="1"/>
</dbReference>
<keyword evidence="2" id="KW-0678">Repressor</keyword>
<dbReference type="Gene3D" id="3.40.190.290">
    <property type="match status" value="1"/>
</dbReference>
<dbReference type="GO" id="GO:0003700">
    <property type="term" value="F:DNA-binding transcription factor activity"/>
    <property type="evidence" value="ECO:0007669"/>
    <property type="project" value="InterPro"/>
</dbReference>
<dbReference type="SUPFAM" id="SSF53850">
    <property type="entry name" value="Periplasmic binding protein-like II"/>
    <property type="match status" value="1"/>
</dbReference>
<organism evidence="7 8">
    <name type="scientific">Chimaeribacter coloradensis</name>
    <dbReference type="NCBI Taxonomy" id="2060068"/>
    <lineage>
        <taxon>Bacteria</taxon>
        <taxon>Pseudomonadati</taxon>
        <taxon>Pseudomonadota</taxon>
        <taxon>Gammaproteobacteria</taxon>
        <taxon>Enterobacterales</taxon>
        <taxon>Yersiniaceae</taxon>
        <taxon>Chimaeribacter</taxon>
    </lineage>
</organism>
<dbReference type="CDD" id="cd08422">
    <property type="entry name" value="PBP2_CrgA_like"/>
    <property type="match status" value="1"/>
</dbReference>
<dbReference type="Pfam" id="PF03466">
    <property type="entry name" value="LysR_substrate"/>
    <property type="match status" value="1"/>
</dbReference>
<dbReference type="GO" id="GO:0006351">
    <property type="term" value="P:DNA-templated transcription"/>
    <property type="evidence" value="ECO:0007669"/>
    <property type="project" value="TreeGrafter"/>
</dbReference>
<evidence type="ECO:0000313" key="8">
    <source>
        <dbReference type="Proteomes" id="UP000234503"/>
    </source>
</evidence>
<keyword evidence="5" id="KW-0804">Transcription</keyword>
<dbReference type="OrthoDB" id="9786526at2"/>
<protein>
    <submittedName>
        <fullName evidence="7">LysR family transcriptional regulator</fullName>
    </submittedName>
</protein>
<dbReference type="InterPro" id="IPR005119">
    <property type="entry name" value="LysR_subst-bd"/>
</dbReference>
<dbReference type="EMBL" id="PJZH01000027">
    <property type="protein sequence ID" value="PLR30885.1"/>
    <property type="molecule type" value="Genomic_DNA"/>
</dbReference>
<keyword evidence="8" id="KW-1185">Reference proteome</keyword>
<dbReference type="InterPro" id="IPR058163">
    <property type="entry name" value="LysR-type_TF_proteobact-type"/>
</dbReference>
<dbReference type="PANTHER" id="PTHR30537:SF72">
    <property type="entry name" value="LYSR FAMILY TRANSCRIPTIONAL REGULATOR"/>
    <property type="match status" value="1"/>
</dbReference>
<evidence type="ECO:0000256" key="4">
    <source>
        <dbReference type="ARBA" id="ARBA00023125"/>
    </source>
</evidence>
<dbReference type="InterPro" id="IPR036390">
    <property type="entry name" value="WH_DNA-bd_sf"/>
</dbReference>
<accession>A0A2N5DV92</accession>
<dbReference type="AlphaFoldDB" id="A0A2N5DV92"/>
<reference evidence="7 8" key="1">
    <citation type="submission" date="2017-12" db="EMBL/GenBank/DDBJ databases">
        <title>Characterization of six clinical isolates of Enterochimera gen. nov., a novel genus of the Yersiniaciae family and the three species Enterochimera arupensis sp. nov., Enterochimera coloradensis sp. nov, and Enterochimera californica sp. nov.</title>
        <authorList>
            <person name="Rossi A."/>
            <person name="Fisher M."/>
        </authorList>
    </citation>
    <scope>NUCLEOTIDE SEQUENCE [LARGE SCALE GENOMIC DNA]</scope>
    <source>
        <strain evidence="8">2016-Iso4</strain>
    </source>
</reference>
<evidence type="ECO:0000313" key="7">
    <source>
        <dbReference type="EMBL" id="PLR30885.1"/>
    </source>
</evidence>
<dbReference type="InterPro" id="IPR036388">
    <property type="entry name" value="WH-like_DNA-bd_sf"/>
</dbReference>
<evidence type="ECO:0000256" key="3">
    <source>
        <dbReference type="ARBA" id="ARBA00023015"/>
    </source>
</evidence>
<sequence>METLANIESFVRSAESGSFSAAARRLGLTPAAVSRNVAMLERNLGQRLFLRSTRKLTLTEAGERFRLAIGGHLDGLQAAIAAQTTQQGEPAGVLKISMSLAFGTDYLLPLLPAFVARYPAIRPECLCDNRAADLIAEGIDVAIGGGFALTPGRVARSLAPAHCIAVAAPALLAGRALPATPDDLADFDGILLRSANTGRLHRWALRNAAGEAQAAMLNESLVVNDPLAMRQAALQGLGVALITLPDALPWLASGALVRLLPDWYVDIGTISVYYAHRTLLPPKTRVFVDYLVEAFRQRGYATRFDARQPQAMPPP</sequence>
<feature type="domain" description="HTH lysR-type" evidence="6">
    <location>
        <begin position="14"/>
        <end position="59"/>
    </location>
</feature>
<dbReference type="Pfam" id="PF00126">
    <property type="entry name" value="HTH_1"/>
    <property type="match status" value="1"/>
</dbReference>
<evidence type="ECO:0000256" key="1">
    <source>
        <dbReference type="ARBA" id="ARBA00009437"/>
    </source>
</evidence>
<dbReference type="Proteomes" id="UP000234503">
    <property type="component" value="Unassembled WGS sequence"/>
</dbReference>
<comment type="similarity">
    <text evidence="1">Belongs to the LysR transcriptional regulatory family.</text>
</comment>
<proteinExistence type="inferred from homology"/>
<dbReference type="PRINTS" id="PR00039">
    <property type="entry name" value="HTHLYSR"/>
</dbReference>
<keyword evidence="4" id="KW-0238">DNA-binding</keyword>
<gene>
    <name evidence="7" type="ORF">CYR32_17960</name>
</gene>
<evidence type="ECO:0000259" key="6">
    <source>
        <dbReference type="PROSITE" id="PS50931"/>
    </source>
</evidence>
<dbReference type="PROSITE" id="PS50931">
    <property type="entry name" value="HTH_LYSR"/>
    <property type="match status" value="1"/>
</dbReference>
<name>A0A2N5DV92_9GAMM</name>
<dbReference type="FunFam" id="1.10.10.10:FF:000001">
    <property type="entry name" value="LysR family transcriptional regulator"/>
    <property type="match status" value="1"/>
</dbReference>
<dbReference type="SUPFAM" id="SSF46785">
    <property type="entry name" value="Winged helix' DNA-binding domain"/>
    <property type="match status" value="1"/>
</dbReference>
<dbReference type="GO" id="GO:0043565">
    <property type="term" value="F:sequence-specific DNA binding"/>
    <property type="evidence" value="ECO:0007669"/>
    <property type="project" value="TreeGrafter"/>
</dbReference>
<evidence type="ECO:0000256" key="5">
    <source>
        <dbReference type="ARBA" id="ARBA00023163"/>
    </source>
</evidence>
<keyword evidence="3" id="KW-0805">Transcription regulation</keyword>